<name>A0A381ZZD1_9ZZZZ</name>
<dbReference type="AlphaFoldDB" id="A0A381ZZD1"/>
<feature type="non-terminal residue" evidence="1">
    <location>
        <position position="1"/>
    </location>
</feature>
<gene>
    <name evidence="1" type="ORF">METZ01_LOCUS146937</name>
</gene>
<protein>
    <submittedName>
        <fullName evidence="1">Uncharacterized protein</fullName>
    </submittedName>
</protein>
<reference evidence="1" key="1">
    <citation type="submission" date="2018-05" db="EMBL/GenBank/DDBJ databases">
        <authorList>
            <person name="Lanie J.A."/>
            <person name="Ng W.-L."/>
            <person name="Kazmierczak K.M."/>
            <person name="Andrzejewski T.M."/>
            <person name="Davidsen T.M."/>
            <person name="Wayne K.J."/>
            <person name="Tettelin H."/>
            <person name="Glass J.I."/>
            <person name="Rusch D."/>
            <person name="Podicherti R."/>
            <person name="Tsui H.-C.T."/>
            <person name="Winkler M.E."/>
        </authorList>
    </citation>
    <scope>NUCLEOTIDE SEQUENCE</scope>
</reference>
<accession>A0A381ZZD1</accession>
<proteinExistence type="predicted"/>
<sequence>VRPIRLFSSSAAVWNRFGSFVGALIRLAGSSRKPI</sequence>
<evidence type="ECO:0000313" key="1">
    <source>
        <dbReference type="EMBL" id="SVA94083.1"/>
    </source>
</evidence>
<dbReference type="EMBL" id="UINC01023100">
    <property type="protein sequence ID" value="SVA94083.1"/>
    <property type="molecule type" value="Genomic_DNA"/>
</dbReference>
<organism evidence="1">
    <name type="scientific">marine metagenome</name>
    <dbReference type="NCBI Taxonomy" id="408172"/>
    <lineage>
        <taxon>unclassified sequences</taxon>
        <taxon>metagenomes</taxon>
        <taxon>ecological metagenomes</taxon>
    </lineage>
</organism>